<reference evidence="2" key="1">
    <citation type="journal article" date="2023" name="G3 (Bethesda)">
        <title>Genome assembly and association tests identify interacting loci associated with vigor, precocity, and sex in interspecific pistachio rootstocks.</title>
        <authorList>
            <person name="Palmer W."/>
            <person name="Jacygrad E."/>
            <person name="Sagayaradj S."/>
            <person name="Cavanaugh K."/>
            <person name="Han R."/>
            <person name="Bertier L."/>
            <person name="Beede B."/>
            <person name="Kafkas S."/>
            <person name="Golino D."/>
            <person name="Preece J."/>
            <person name="Michelmore R."/>
        </authorList>
    </citation>
    <scope>NUCLEOTIDE SEQUENCE [LARGE SCALE GENOMIC DNA]</scope>
</reference>
<name>A0ACC1B2V5_9ROSI</name>
<evidence type="ECO:0000313" key="1">
    <source>
        <dbReference type="EMBL" id="KAJ0093217.1"/>
    </source>
</evidence>
<gene>
    <name evidence="1" type="ORF">Patl1_25860</name>
</gene>
<organism evidence="1 2">
    <name type="scientific">Pistacia atlantica</name>
    <dbReference type="NCBI Taxonomy" id="434234"/>
    <lineage>
        <taxon>Eukaryota</taxon>
        <taxon>Viridiplantae</taxon>
        <taxon>Streptophyta</taxon>
        <taxon>Embryophyta</taxon>
        <taxon>Tracheophyta</taxon>
        <taxon>Spermatophyta</taxon>
        <taxon>Magnoliopsida</taxon>
        <taxon>eudicotyledons</taxon>
        <taxon>Gunneridae</taxon>
        <taxon>Pentapetalae</taxon>
        <taxon>rosids</taxon>
        <taxon>malvids</taxon>
        <taxon>Sapindales</taxon>
        <taxon>Anacardiaceae</taxon>
        <taxon>Pistacia</taxon>
    </lineage>
</organism>
<proteinExistence type="predicted"/>
<accession>A0ACC1B2V5</accession>
<sequence length="196" mass="22931">MKCSSHSESVKPVRDKKWAINNRRNFFKQFNRKKTVKKIVNGEKWNGIFWVRERFLGKGVKTAITSEASTLKYEKQMFSCFKECPYVIKCYGDMETERGESEKIYNLFLEYCSGGSLYDYIKKGYFKGLLEEEVRCFTRDIVRGLHYLHSNLIVHCDIKPDNILLAPGSDGRLIAKIADFGLAKNLDYEDWEENFS</sequence>
<dbReference type="Proteomes" id="UP001164250">
    <property type="component" value="Chromosome 7"/>
</dbReference>
<comment type="caution">
    <text evidence="1">The sequence shown here is derived from an EMBL/GenBank/DDBJ whole genome shotgun (WGS) entry which is preliminary data.</text>
</comment>
<evidence type="ECO:0000313" key="2">
    <source>
        <dbReference type="Proteomes" id="UP001164250"/>
    </source>
</evidence>
<dbReference type="EMBL" id="CM047903">
    <property type="protein sequence ID" value="KAJ0093217.1"/>
    <property type="molecule type" value="Genomic_DNA"/>
</dbReference>
<keyword evidence="2" id="KW-1185">Reference proteome</keyword>
<protein>
    <submittedName>
        <fullName evidence="1">Uncharacterized protein</fullName>
    </submittedName>
</protein>